<comment type="similarity">
    <text evidence="1">Belongs to the UPF0312 family.</text>
</comment>
<dbReference type="Pfam" id="PF04264">
    <property type="entry name" value="YceI"/>
    <property type="match status" value="1"/>
</dbReference>
<dbReference type="SMART" id="SM00867">
    <property type="entry name" value="YceI"/>
    <property type="match status" value="1"/>
</dbReference>
<name>A0A7T7I1P7_9ACTN</name>
<dbReference type="InterPro" id="IPR008969">
    <property type="entry name" value="CarboxyPept-like_regulatory"/>
</dbReference>
<dbReference type="InterPro" id="IPR007372">
    <property type="entry name" value="Lipid/polyisoprenoid-bd_YceI"/>
</dbReference>
<sequence length="304" mass="32956">MALGLLRRRRSRDASAAAAGLTMPLPPGAGAVGCEVADPMGQPMGGADVTITALDSHRVAARGTTDPYGFFMAVLPPGGYSMMVMAEGLSPVRETVEIVAGVTLPTLYARLEPARQLDLPPAGTWLFDPPHTAIRFIAKHVGMANVHGRFERFDGGIQIVQDITESRVHVRIDAASITTGNTTRDNHLRSADFLDVERFPFIDFHSTRFAYRGGSKWVLQGSLTMHGVSRSVALDTTYLGTVNGGYGEELRCAALAKAELHREDYTLNWRSMLARGIAVVGPTIQLELDVQAMYRTHDTPTPPE</sequence>
<evidence type="ECO:0000256" key="1">
    <source>
        <dbReference type="ARBA" id="ARBA00008812"/>
    </source>
</evidence>
<dbReference type="Pfam" id="PF13620">
    <property type="entry name" value="CarboxypepD_reg"/>
    <property type="match status" value="1"/>
</dbReference>
<dbReference type="PROSITE" id="PS51257">
    <property type="entry name" value="PROKAR_LIPOPROTEIN"/>
    <property type="match status" value="1"/>
</dbReference>
<dbReference type="PANTHER" id="PTHR34406">
    <property type="entry name" value="PROTEIN YCEI"/>
    <property type="match status" value="1"/>
</dbReference>
<evidence type="ECO:0000313" key="4">
    <source>
        <dbReference type="Proteomes" id="UP000595636"/>
    </source>
</evidence>
<protein>
    <submittedName>
        <fullName evidence="3">YceI family protein</fullName>
    </submittedName>
</protein>
<keyword evidence="4" id="KW-1185">Reference proteome</keyword>
<gene>
    <name evidence="3" type="ORF">JEQ17_07970</name>
</gene>
<dbReference type="AlphaFoldDB" id="A0A7T7I1P7"/>
<dbReference type="InterPro" id="IPR036761">
    <property type="entry name" value="TTHA0802/YceI-like_sf"/>
</dbReference>
<proteinExistence type="inferred from homology"/>
<accession>A0A7T7I1P7</accession>
<reference evidence="3 4" key="1">
    <citation type="submission" date="2020-12" db="EMBL/GenBank/DDBJ databases">
        <title>A novel species.</title>
        <authorList>
            <person name="Li K."/>
        </authorList>
    </citation>
    <scope>NUCLEOTIDE SEQUENCE [LARGE SCALE GENOMIC DNA]</scope>
    <source>
        <strain evidence="3 4">ZYC-3</strain>
    </source>
</reference>
<dbReference type="Proteomes" id="UP000595636">
    <property type="component" value="Chromosome"/>
</dbReference>
<dbReference type="KEGG" id="slf:JEQ17_07970"/>
<dbReference type="Gene3D" id="2.40.128.110">
    <property type="entry name" value="Lipid/polyisoprenoid-binding, YceI-like"/>
    <property type="match status" value="1"/>
</dbReference>
<organism evidence="3 4">
    <name type="scientific">Streptomyces liliifuscus</name>
    <dbReference type="NCBI Taxonomy" id="2797636"/>
    <lineage>
        <taxon>Bacteria</taxon>
        <taxon>Bacillati</taxon>
        <taxon>Actinomycetota</taxon>
        <taxon>Actinomycetes</taxon>
        <taxon>Kitasatosporales</taxon>
        <taxon>Streptomycetaceae</taxon>
        <taxon>Streptomyces</taxon>
    </lineage>
</organism>
<evidence type="ECO:0000313" key="3">
    <source>
        <dbReference type="EMBL" id="QQM39405.1"/>
    </source>
</evidence>
<dbReference type="RefSeq" id="WP_200394553.1">
    <property type="nucleotide sequence ID" value="NZ_CP066831.1"/>
</dbReference>
<evidence type="ECO:0000259" key="2">
    <source>
        <dbReference type="SMART" id="SM00867"/>
    </source>
</evidence>
<dbReference type="EMBL" id="CP066831">
    <property type="protein sequence ID" value="QQM39405.1"/>
    <property type="molecule type" value="Genomic_DNA"/>
</dbReference>
<dbReference type="SUPFAM" id="SSF49464">
    <property type="entry name" value="Carboxypeptidase regulatory domain-like"/>
    <property type="match status" value="1"/>
</dbReference>
<dbReference type="PANTHER" id="PTHR34406:SF1">
    <property type="entry name" value="PROTEIN YCEI"/>
    <property type="match status" value="1"/>
</dbReference>
<dbReference type="SUPFAM" id="SSF101874">
    <property type="entry name" value="YceI-like"/>
    <property type="match status" value="1"/>
</dbReference>
<feature type="domain" description="Lipid/polyisoprenoid-binding YceI-like" evidence="2">
    <location>
        <begin position="124"/>
        <end position="293"/>
    </location>
</feature>
<dbReference type="Gene3D" id="2.60.40.1120">
    <property type="entry name" value="Carboxypeptidase-like, regulatory domain"/>
    <property type="match status" value="1"/>
</dbReference>